<dbReference type="PANTHER" id="PTHR37302">
    <property type="entry name" value="SLR1116 PROTEIN"/>
    <property type="match status" value="1"/>
</dbReference>
<dbReference type="InterPro" id="IPR007837">
    <property type="entry name" value="DinB"/>
</dbReference>
<sequence>MPYDPLRVFRKLARNNRLANFRLHQACRQLSEDAFVAQRVSFFPTLRATLNHILIVDRFYIDALQGGTLGHAAFVVSEPYPTVAELHEAQTQLDKALIAFVDDLDEDGLSGIVDIHRGARVQQDRCDDVLSHLFQHQTHHRGQAHAMLAGTSVKPPQLDEFIVGDDAGARKEEMDALGWTETDLMFPARRPNHDA</sequence>
<gene>
    <name evidence="4" type="ORF">A7J57_10225</name>
</gene>
<dbReference type="Proteomes" id="UP000077098">
    <property type="component" value="Unassembled WGS sequence"/>
</dbReference>
<dbReference type="GO" id="GO:0046872">
    <property type="term" value="F:metal ion binding"/>
    <property type="evidence" value="ECO:0007669"/>
    <property type="project" value="UniProtKB-KW"/>
</dbReference>
<dbReference type="SUPFAM" id="SSF109854">
    <property type="entry name" value="DinB/YfiT-like putative metalloenzymes"/>
    <property type="match status" value="1"/>
</dbReference>
<dbReference type="Pfam" id="PF05163">
    <property type="entry name" value="DinB"/>
    <property type="match status" value="1"/>
</dbReference>
<organism evidence="4 5">
    <name type="scientific">Agrobacterium tumefaciens</name>
    <dbReference type="NCBI Taxonomy" id="358"/>
    <lineage>
        <taxon>Bacteria</taxon>
        <taxon>Pseudomonadati</taxon>
        <taxon>Pseudomonadota</taxon>
        <taxon>Alphaproteobacteria</taxon>
        <taxon>Hyphomicrobiales</taxon>
        <taxon>Rhizobiaceae</taxon>
        <taxon>Rhizobium/Agrobacterium group</taxon>
        <taxon>Agrobacterium</taxon>
        <taxon>Agrobacterium tumefaciens complex</taxon>
    </lineage>
</organism>
<evidence type="ECO:0000256" key="1">
    <source>
        <dbReference type="ARBA" id="ARBA00008635"/>
    </source>
</evidence>
<evidence type="ECO:0000256" key="3">
    <source>
        <dbReference type="PIRSR" id="PIRSR607837-1"/>
    </source>
</evidence>
<comment type="caution">
    <text evidence="4">The sequence shown here is derived from an EMBL/GenBank/DDBJ whole genome shotgun (WGS) entry which is preliminary data.</text>
</comment>
<evidence type="ECO:0000256" key="2">
    <source>
        <dbReference type="ARBA" id="ARBA00022723"/>
    </source>
</evidence>
<proteinExistence type="inferred from homology"/>
<dbReference type="AlphaFoldDB" id="A0A176X3I0"/>
<evidence type="ECO:0000313" key="5">
    <source>
        <dbReference type="Proteomes" id="UP000077098"/>
    </source>
</evidence>
<dbReference type="EMBL" id="LXPS01000036">
    <property type="protein sequence ID" value="OAE40632.1"/>
    <property type="molecule type" value="Genomic_DNA"/>
</dbReference>
<dbReference type="Gene3D" id="1.20.120.450">
    <property type="entry name" value="dinb family like domain"/>
    <property type="match status" value="1"/>
</dbReference>
<reference evidence="4 5" key="1">
    <citation type="submission" date="2016-05" db="EMBL/GenBank/DDBJ databases">
        <authorList>
            <person name="Lavstsen T."/>
            <person name="Jespersen J.S."/>
        </authorList>
    </citation>
    <scope>NUCLEOTIDE SEQUENCE [LARGE SCALE GENOMIC DNA]</scope>
    <source>
        <strain evidence="4 5">KCJ1736</strain>
    </source>
</reference>
<dbReference type="PANTHER" id="PTHR37302:SF3">
    <property type="entry name" value="DAMAGE-INDUCIBLE PROTEIN DINB"/>
    <property type="match status" value="1"/>
</dbReference>
<comment type="similarity">
    <text evidence="1">Belongs to the DinB family.</text>
</comment>
<evidence type="ECO:0000313" key="4">
    <source>
        <dbReference type="EMBL" id="OAE40632.1"/>
    </source>
</evidence>
<keyword evidence="2 3" id="KW-0479">Metal-binding</keyword>
<feature type="binding site" evidence="3">
    <location>
        <position position="136"/>
    </location>
    <ligand>
        <name>a divalent metal cation</name>
        <dbReference type="ChEBI" id="CHEBI:60240"/>
    </ligand>
</feature>
<feature type="binding site" evidence="3">
    <location>
        <position position="140"/>
    </location>
    <ligand>
        <name>a divalent metal cation</name>
        <dbReference type="ChEBI" id="CHEBI:60240"/>
    </ligand>
</feature>
<feature type="binding site" evidence="3">
    <location>
        <position position="52"/>
    </location>
    <ligand>
        <name>a divalent metal cation</name>
        <dbReference type="ChEBI" id="CHEBI:60240"/>
    </ligand>
</feature>
<accession>A0A176X3I0</accession>
<dbReference type="InterPro" id="IPR034660">
    <property type="entry name" value="DinB/YfiT-like"/>
</dbReference>
<dbReference type="RefSeq" id="WP_063950381.1">
    <property type="nucleotide sequence ID" value="NZ_LXPS01000036.1"/>
</dbReference>
<protein>
    <submittedName>
        <fullName evidence="4">Damage-inducible protein DinB</fullName>
    </submittedName>
</protein>
<name>A0A176X3I0_AGRTU</name>